<comment type="subcellular location">
    <subcellularLocation>
        <location evidence="2">Cell membrane</location>
        <topology evidence="2">Multi-pass membrane protein</topology>
    </subcellularLocation>
</comment>
<comment type="caution">
    <text evidence="15">The sequence shown here is derived from an EMBL/GenBank/DDBJ whole genome shotgun (WGS) entry which is preliminary data.</text>
</comment>
<dbReference type="EMBL" id="NBAG03000525">
    <property type="protein sequence ID" value="PNI17428.1"/>
    <property type="molecule type" value="Genomic_DNA"/>
</dbReference>
<feature type="transmembrane region" description="Helical" evidence="13">
    <location>
        <begin position="192"/>
        <end position="223"/>
    </location>
</feature>
<feature type="transmembrane region" description="Helical" evidence="13">
    <location>
        <begin position="270"/>
        <end position="287"/>
    </location>
</feature>
<dbReference type="InterPro" id="IPR000725">
    <property type="entry name" value="Olfact_rcpt"/>
</dbReference>
<dbReference type="Pfam" id="PF13853">
    <property type="entry name" value="7tm_4"/>
    <property type="match status" value="1"/>
</dbReference>
<evidence type="ECO:0000256" key="3">
    <source>
        <dbReference type="ARBA" id="ARBA00010663"/>
    </source>
</evidence>
<feature type="domain" description="G-protein coupled receptors family 1 profile" evidence="14">
    <location>
        <begin position="39"/>
        <end position="285"/>
    </location>
</feature>
<sequence length="302" mass="33807">MEIPHNITEFFMLGLSQNSEVQRVLFVVFLLIYVVTVCGNMLIVVTITSSPTLASPVYFFLANLSFIDTFYSFSMAPKLIADSLYEGRTISYEGCMAELFGAHFLGGVEIILLTLMAYDHYVAIFKPLHCTTIMTRHLCAMLVGVAWLGGFLHSLVQLLLVLWLPFCGPNVINHFACDLYPLLGVGCTNMHVVGLLVVANSGLICLLNFLMLAASYIVILYSLRSHSADGRRKALSTCGAHFIVFALFFVPCIFTYMLPFSILSIDKNMALFYGILTPMLNPLIYTLRNEEVKNAMRKIFTW</sequence>
<proteinExistence type="inferred from homology"/>
<feature type="transmembrane region" description="Helical" evidence="13">
    <location>
        <begin position="235"/>
        <end position="258"/>
    </location>
</feature>
<dbReference type="PRINTS" id="PR00245">
    <property type="entry name" value="OLFACTORYR"/>
</dbReference>
<evidence type="ECO:0000256" key="9">
    <source>
        <dbReference type="ARBA" id="ARBA00023040"/>
    </source>
</evidence>
<dbReference type="GO" id="GO:0004930">
    <property type="term" value="F:G protein-coupled receptor activity"/>
    <property type="evidence" value="ECO:0007669"/>
    <property type="project" value="UniProtKB-KW"/>
</dbReference>
<dbReference type="GO" id="GO:0004984">
    <property type="term" value="F:olfactory receptor activity"/>
    <property type="evidence" value="ECO:0007669"/>
    <property type="project" value="InterPro"/>
</dbReference>
<keyword evidence="6 13" id="KW-0812">Transmembrane</keyword>
<evidence type="ECO:0000256" key="4">
    <source>
        <dbReference type="ARBA" id="ARBA00022475"/>
    </source>
</evidence>
<dbReference type="InterPro" id="IPR017452">
    <property type="entry name" value="GPCR_Rhodpsn_7TM"/>
</dbReference>
<evidence type="ECO:0000256" key="10">
    <source>
        <dbReference type="ARBA" id="ARBA00023136"/>
    </source>
</evidence>
<dbReference type="FunFam" id="1.10.1220.70:FF:000001">
    <property type="entry name" value="Olfactory receptor"/>
    <property type="match status" value="1"/>
</dbReference>
<dbReference type="PANTHER" id="PTHR48002">
    <property type="entry name" value="OLFACTORY RECEPTOR"/>
    <property type="match status" value="1"/>
</dbReference>
<reference evidence="15 16" key="1">
    <citation type="submission" date="2017-12" db="EMBL/GenBank/DDBJ databases">
        <title>High-resolution comparative analysis of great ape genomes.</title>
        <authorList>
            <person name="Pollen A."/>
            <person name="Hastie A."/>
            <person name="Hormozdiari F."/>
            <person name="Dougherty M."/>
            <person name="Liu R."/>
            <person name="Chaisson M."/>
            <person name="Hoppe E."/>
            <person name="Hill C."/>
            <person name="Pang A."/>
            <person name="Hillier L."/>
            <person name="Baker C."/>
            <person name="Armstrong J."/>
            <person name="Shendure J."/>
            <person name="Paten B."/>
            <person name="Wilson R."/>
            <person name="Chao H."/>
            <person name="Schneider V."/>
            <person name="Ventura M."/>
            <person name="Kronenberg Z."/>
            <person name="Murali S."/>
            <person name="Gordon D."/>
            <person name="Cantsilieris S."/>
            <person name="Munson K."/>
            <person name="Nelson B."/>
            <person name="Raja A."/>
            <person name="Underwood J."/>
            <person name="Diekhans M."/>
            <person name="Fiddes I."/>
            <person name="Haussler D."/>
            <person name="Eichler E."/>
        </authorList>
    </citation>
    <scope>NUCLEOTIDE SEQUENCE [LARGE SCALE GENOMIC DNA]</scope>
    <source>
        <strain evidence="15">Yerkes chimp pedigree #C0471</strain>
    </source>
</reference>
<keyword evidence="8 13" id="KW-1133">Transmembrane helix</keyword>
<dbReference type="GO" id="GO:0005886">
    <property type="term" value="C:plasma membrane"/>
    <property type="evidence" value="ECO:0007669"/>
    <property type="project" value="UniProtKB-SubCell"/>
</dbReference>
<gene>
    <name evidence="15" type="ORF">CK820_G0050847</name>
</gene>
<dbReference type="PRINTS" id="PR00237">
    <property type="entry name" value="GPCRRHODOPSN"/>
</dbReference>
<feature type="transmembrane region" description="Helical" evidence="13">
    <location>
        <begin position="57"/>
        <end position="80"/>
    </location>
</feature>
<evidence type="ECO:0000256" key="2">
    <source>
        <dbReference type="ARBA" id="ARBA00004651"/>
    </source>
</evidence>
<evidence type="ECO:0000256" key="5">
    <source>
        <dbReference type="ARBA" id="ARBA00022606"/>
    </source>
</evidence>
<dbReference type="AlphaFoldDB" id="A0A6D2XI45"/>
<organism evidence="15 16">
    <name type="scientific">Pan troglodytes</name>
    <name type="common">Chimpanzee</name>
    <dbReference type="NCBI Taxonomy" id="9598"/>
    <lineage>
        <taxon>Eukaryota</taxon>
        <taxon>Metazoa</taxon>
        <taxon>Chordata</taxon>
        <taxon>Craniata</taxon>
        <taxon>Vertebrata</taxon>
        <taxon>Euteleostomi</taxon>
        <taxon>Mammalia</taxon>
        <taxon>Eutheria</taxon>
        <taxon>Euarchontoglires</taxon>
        <taxon>Primates</taxon>
        <taxon>Haplorrhini</taxon>
        <taxon>Catarrhini</taxon>
        <taxon>Hominidae</taxon>
        <taxon>Pan</taxon>
    </lineage>
</organism>
<dbReference type="InterPro" id="IPR000276">
    <property type="entry name" value="GPCR_Rhodpsn"/>
</dbReference>
<keyword evidence="4" id="KW-1003">Cell membrane</keyword>
<dbReference type="CDD" id="cd15939">
    <property type="entry name" value="7tmA_OR4A-like"/>
    <property type="match status" value="1"/>
</dbReference>
<name>A0A6D2XI45_PANTR</name>
<keyword evidence="11" id="KW-0675">Receptor</keyword>
<evidence type="ECO:0000256" key="7">
    <source>
        <dbReference type="ARBA" id="ARBA00022725"/>
    </source>
</evidence>
<dbReference type="SUPFAM" id="SSF81321">
    <property type="entry name" value="Family A G protein-coupled receptor-like"/>
    <property type="match status" value="1"/>
</dbReference>
<evidence type="ECO:0000256" key="8">
    <source>
        <dbReference type="ARBA" id="ARBA00022989"/>
    </source>
</evidence>
<evidence type="ECO:0000256" key="12">
    <source>
        <dbReference type="ARBA" id="ARBA00023224"/>
    </source>
</evidence>
<evidence type="ECO:0000256" key="13">
    <source>
        <dbReference type="SAM" id="Phobius"/>
    </source>
</evidence>
<dbReference type="Proteomes" id="UP000236370">
    <property type="component" value="Unassembled WGS sequence"/>
</dbReference>
<dbReference type="PROSITE" id="PS50262">
    <property type="entry name" value="G_PROTEIN_RECEP_F1_2"/>
    <property type="match status" value="1"/>
</dbReference>
<accession>A0A6D2XI45</accession>
<dbReference type="InterPro" id="IPR050427">
    <property type="entry name" value="Olfactory_Receptors"/>
</dbReference>
<feature type="transmembrane region" description="Helical" evidence="13">
    <location>
        <begin position="138"/>
        <end position="164"/>
    </location>
</feature>
<evidence type="ECO:0000313" key="16">
    <source>
        <dbReference type="Proteomes" id="UP000236370"/>
    </source>
</evidence>
<evidence type="ECO:0000259" key="14">
    <source>
        <dbReference type="PROSITE" id="PS50262"/>
    </source>
</evidence>
<evidence type="ECO:0000256" key="11">
    <source>
        <dbReference type="ARBA" id="ARBA00023170"/>
    </source>
</evidence>
<keyword evidence="7" id="KW-0552">Olfaction</keyword>
<keyword evidence="10 13" id="KW-0472">Membrane</keyword>
<evidence type="ECO:0000313" key="15">
    <source>
        <dbReference type="EMBL" id="PNI17428.1"/>
    </source>
</evidence>
<protein>
    <submittedName>
        <fullName evidence="15">OR4C3 isoform 1</fullName>
    </submittedName>
</protein>
<evidence type="ECO:0000256" key="6">
    <source>
        <dbReference type="ARBA" id="ARBA00022692"/>
    </source>
</evidence>
<comment type="function">
    <text evidence="1">Odorant receptor.</text>
</comment>
<keyword evidence="12" id="KW-0807">Transducer</keyword>
<dbReference type="OMA" id="HYVAIFK"/>
<dbReference type="FunFam" id="1.20.1070.10:FF:000007">
    <property type="entry name" value="Olfactory receptor"/>
    <property type="match status" value="1"/>
</dbReference>
<comment type="similarity">
    <text evidence="3">Belongs to the G-protein coupled receptor 1 family.</text>
</comment>
<keyword evidence="5" id="KW-0716">Sensory transduction</keyword>
<evidence type="ECO:0000256" key="1">
    <source>
        <dbReference type="ARBA" id="ARBA00002936"/>
    </source>
</evidence>
<dbReference type="Gene3D" id="1.20.1070.10">
    <property type="entry name" value="Rhodopsin 7-helix transmembrane proteins"/>
    <property type="match status" value="1"/>
</dbReference>
<feature type="transmembrane region" description="Helical" evidence="13">
    <location>
        <begin position="100"/>
        <end position="118"/>
    </location>
</feature>
<keyword evidence="9" id="KW-0297">G-protein coupled receptor</keyword>
<feature type="transmembrane region" description="Helical" evidence="13">
    <location>
        <begin position="24"/>
        <end position="45"/>
    </location>
</feature>